<keyword evidence="3" id="KW-0233">DNA recombination</keyword>
<keyword evidence="9" id="KW-1185">Reference proteome</keyword>
<organism evidence="8 9">
    <name type="scientific">Actinomycetospora rhizophila</name>
    <dbReference type="NCBI Taxonomy" id="1416876"/>
    <lineage>
        <taxon>Bacteria</taxon>
        <taxon>Bacillati</taxon>
        <taxon>Actinomycetota</taxon>
        <taxon>Actinomycetes</taxon>
        <taxon>Pseudonocardiales</taxon>
        <taxon>Pseudonocardiaceae</taxon>
        <taxon>Actinomycetospora</taxon>
    </lineage>
</organism>
<dbReference type="Gene3D" id="1.10.150.130">
    <property type="match status" value="1"/>
</dbReference>
<dbReference type="RefSeq" id="WP_378022705.1">
    <property type="nucleotide sequence ID" value="NZ_JBHSKG010000011.1"/>
</dbReference>
<dbReference type="InterPro" id="IPR002104">
    <property type="entry name" value="Integrase_catalytic"/>
</dbReference>
<evidence type="ECO:0000259" key="6">
    <source>
        <dbReference type="PROSITE" id="PS51898"/>
    </source>
</evidence>
<dbReference type="SUPFAM" id="SSF56349">
    <property type="entry name" value="DNA breaking-rejoining enzymes"/>
    <property type="match status" value="1"/>
</dbReference>
<feature type="region of interest" description="Disordered" evidence="5">
    <location>
        <begin position="365"/>
        <end position="397"/>
    </location>
</feature>
<dbReference type="Gene3D" id="1.10.443.10">
    <property type="entry name" value="Intergrase catalytic core"/>
    <property type="match status" value="1"/>
</dbReference>
<dbReference type="CDD" id="cd01189">
    <property type="entry name" value="INT_ICEBs1_C_like"/>
    <property type="match status" value="1"/>
</dbReference>
<dbReference type="Pfam" id="PF00589">
    <property type="entry name" value="Phage_integrase"/>
    <property type="match status" value="1"/>
</dbReference>
<dbReference type="InterPro" id="IPR058717">
    <property type="entry name" value="Phage_L5_Integrase_N"/>
</dbReference>
<reference evidence="9" key="1">
    <citation type="journal article" date="2019" name="Int. J. Syst. Evol. Microbiol.">
        <title>The Global Catalogue of Microorganisms (GCM) 10K type strain sequencing project: providing services to taxonomists for standard genome sequencing and annotation.</title>
        <authorList>
            <consortium name="The Broad Institute Genomics Platform"/>
            <consortium name="The Broad Institute Genome Sequencing Center for Infectious Disease"/>
            <person name="Wu L."/>
            <person name="Ma J."/>
        </authorList>
    </citation>
    <scope>NUCLEOTIDE SEQUENCE [LARGE SCALE GENOMIC DNA]</scope>
    <source>
        <strain evidence="9">XZYJ18</strain>
    </source>
</reference>
<comment type="similarity">
    <text evidence="1">Belongs to the 'phage' integrase family.</text>
</comment>
<evidence type="ECO:0000313" key="8">
    <source>
        <dbReference type="EMBL" id="MFC5140538.1"/>
    </source>
</evidence>
<feature type="domain" description="Core-binding (CB)" evidence="7">
    <location>
        <begin position="69"/>
        <end position="149"/>
    </location>
</feature>
<protein>
    <submittedName>
        <fullName evidence="8">Tyrosine-type recombinase/integrase</fullName>
    </submittedName>
</protein>
<dbReference type="PANTHER" id="PTHR30349">
    <property type="entry name" value="PHAGE INTEGRASE-RELATED"/>
    <property type="match status" value="1"/>
</dbReference>
<dbReference type="InterPro" id="IPR013762">
    <property type="entry name" value="Integrase-like_cat_sf"/>
</dbReference>
<dbReference type="PROSITE" id="PS51898">
    <property type="entry name" value="TYR_RECOMBINASE"/>
    <property type="match status" value="1"/>
</dbReference>
<dbReference type="Proteomes" id="UP001596175">
    <property type="component" value="Unassembled WGS sequence"/>
</dbReference>
<evidence type="ECO:0000256" key="5">
    <source>
        <dbReference type="SAM" id="MobiDB-lite"/>
    </source>
</evidence>
<feature type="domain" description="Tyr recombinase" evidence="6">
    <location>
        <begin position="170"/>
        <end position="361"/>
    </location>
</feature>
<dbReference type="PANTHER" id="PTHR30349:SF64">
    <property type="entry name" value="PROPHAGE INTEGRASE INTD-RELATED"/>
    <property type="match status" value="1"/>
</dbReference>
<dbReference type="PROSITE" id="PS51900">
    <property type="entry name" value="CB"/>
    <property type="match status" value="1"/>
</dbReference>
<name>A0ABV9ZG69_9PSEU</name>
<dbReference type="EMBL" id="JBHSKG010000011">
    <property type="protein sequence ID" value="MFC5140538.1"/>
    <property type="molecule type" value="Genomic_DNA"/>
</dbReference>
<dbReference type="InterPro" id="IPR050090">
    <property type="entry name" value="Tyrosine_recombinase_XerCD"/>
</dbReference>
<evidence type="ECO:0000256" key="2">
    <source>
        <dbReference type="ARBA" id="ARBA00023125"/>
    </source>
</evidence>
<feature type="compositionally biased region" description="Basic and acidic residues" evidence="5">
    <location>
        <begin position="365"/>
        <end position="374"/>
    </location>
</feature>
<evidence type="ECO:0000259" key="7">
    <source>
        <dbReference type="PROSITE" id="PS51900"/>
    </source>
</evidence>
<dbReference type="Pfam" id="PF26003">
    <property type="entry name" value="Integrase_N_phage"/>
    <property type="match status" value="1"/>
</dbReference>
<gene>
    <name evidence="8" type="ORF">ACFPK1_20030</name>
</gene>
<feature type="compositionally biased region" description="Acidic residues" evidence="5">
    <location>
        <begin position="376"/>
        <end position="391"/>
    </location>
</feature>
<comment type="caution">
    <text evidence="8">The sequence shown here is derived from an EMBL/GenBank/DDBJ whole genome shotgun (WGS) entry which is preliminary data.</text>
</comment>
<accession>A0ABV9ZG69</accession>
<evidence type="ECO:0000313" key="9">
    <source>
        <dbReference type="Proteomes" id="UP001596175"/>
    </source>
</evidence>
<dbReference type="InterPro" id="IPR011010">
    <property type="entry name" value="DNA_brk_join_enz"/>
</dbReference>
<keyword evidence="2 4" id="KW-0238">DNA-binding</keyword>
<evidence type="ECO:0000256" key="1">
    <source>
        <dbReference type="ARBA" id="ARBA00008857"/>
    </source>
</evidence>
<dbReference type="InterPro" id="IPR044068">
    <property type="entry name" value="CB"/>
</dbReference>
<proteinExistence type="inferred from homology"/>
<dbReference type="InterPro" id="IPR010998">
    <property type="entry name" value="Integrase_recombinase_N"/>
</dbReference>
<evidence type="ECO:0000256" key="3">
    <source>
        <dbReference type="ARBA" id="ARBA00023172"/>
    </source>
</evidence>
<sequence>MANKKGHRRFGSIRKLSSGRYQASYLGTDGQRRTAPETFERKRDAEQWLSVLEADIVRGDWTDPLLGEVTVGEFGRQWLVDHRCSRRTREEYASLWRLHVAPFLAEARIAELSTERVRAWRTDLLASGRSEDRTAKAYRLLHTVMATAVDDGRIKRNPCRIKGAGQYRTPERPFASVAQVFALAGAVPARYRVLVLSAAFTGLRWGELIALRRCDVDLRARIVRVHRSVGQTQAGEMVVGPTKSEAGTRAVAFPAVLSDDLVAHLTSYAESGTTGLLFTGSRGGELRRGNFHRETAWTKTVVRVGLPAGFHFHDLRHTGNQLAAMSGASTRELMRRMGHGSMRAAMIYQHASDERDRAIADRLGQHIEGERTAEADGGDEGQADDEDEGGDGDAVPA</sequence>
<evidence type="ECO:0000256" key="4">
    <source>
        <dbReference type="PROSITE-ProRule" id="PRU01248"/>
    </source>
</evidence>